<evidence type="ECO:0000259" key="5">
    <source>
        <dbReference type="Pfam" id="PF25989"/>
    </source>
</evidence>
<organism evidence="6 7">
    <name type="scientific">Mycoplana azooxidifex</name>
    <dbReference type="NCBI Taxonomy" id="1636188"/>
    <lineage>
        <taxon>Bacteria</taxon>
        <taxon>Pseudomonadati</taxon>
        <taxon>Pseudomonadota</taxon>
        <taxon>Alphaproteobacteria</taxon>
        <taxon>Hyphomicrobiales</taxon>
        <taxon>Rhizobiaceae</taxon>
        <taxon>Mycoplana</taxon>
    </lineage>
</organism>
<name>A0A7W6GN01_9HYPH</name>
<feature type="coiled-coil region" evidence="2">
    <location>
        <begin position="120"/>
        <end position="154"/>
    </location>
</feature>
<keyword evidence="2" id="KW-0175">Coiled coil</keyword>
<feature type="chain" id="PRO_5030642294" evidence="3">
    <location>
        <begin position="21"/>
        <end position="404"/>
    </location>
</feature>
<dbReference type="NCBIfam" id="TIGR01730">
    <property type="entry name" value="RND_mfp"/>
    <property type="match status" value="1"/>
</dbReference>
<dbReference type="PANTHER" id="PTHR30469:SF15">
    <property type="entry name" value="HLYD FAMILY OF SECRETION PROTEINS"/>
    <property type="match status" value="1"/>
</dbReference>
<evidence type="ECO:0000259" key="4">
    <source>
        <dbReference type="Pfam" id="PF25954"/>
    </source>
</evidence>
<sequence>MALGLKYVLCLSVAMSTATGFVPVAVSVAHSADAAPVAEQAPSLPAIVVTAVEERAIVDRVIATGTIQPVEEVYVAPLVDGLSIRSLGADVADRVKEGDTLATLNDDALVLENSRLAAMRAKAEASVAQMQAQLVEAKANAEEADKARIRAETLVKSGATSQATFDQATAAGRAAVSRVTSAEQAITVSQAEIRVMDAQIADINLKLARTSVKAPVSGVVSTRTAKIGAIAMGGGTQPLFSIIRNGEIELKADVSEANILKLQVGQEATISLAGGSARLTGRIRLVEPTLSNDTRLGRTYIKIDEPEKARVGMFASAEITVQEKKGLVLPLSAVTTSRDGTVARKVEDGVVTLVKVETGIQDGQLIEITSGLAAGDEVVAKAGAYVRDGDRIRPVRAAQSQAAN</sequence>
<evidence type="ECO:0000313" key="6">
    <source>
        <dbReference type="EMBL" id="MBB3979459.1"/>
    </source>
</evidence>
<evidence type="ECO:0000256" key="1">
    <source>
        <dbReference type="ARBA" id="ARBA00009477"/>
    </source>
</evidence>
<proteinExistence type="inferred from homology"/>
<evidence type="ECO:0000313" key="7">
    <source>
        <dbReference type="Proteomes" id="UP000574761"/>
    </source>
</evidence>
<comment type="similarity">
    <text evidence="1">Belongs to the membrane fusion protein (MFP) (TC 8.A.1) family.</text>
</comment>
<dbReference type="Gene3D" id="2.40.50.100">
    <property type="match status" value="1"/>
</dbReference>
<accession>A0A7W6GN01</accession>
<reference evidence="6 7" key="1">
    <citation type="submission" date="2020-08" db="EMBL/GenBank/DDBJ databases">
        <title>Genomic Encyclopedia of Type Strains, Phase IV (KMG-IV): sequencing the most valuable type-strain genomes for metagenomic binning, comparative biology and taxonomic classification.</title>
        <authorList>
            <person name="Goeker M."/>
        </authorList>
    </citation>
    <scope>NUCLEOTIDE SEQUENCE [LARGE SCALE GENOMIC DNA]</scope>
    <source>
        <strain evidence="6 7">DSM 100211</strain>
    </source>
</reference>
<comment type="caution">
    <text evidence="6">The sequence shown here is derived from an EMBL/GenBank/DDBJ whole genome shotgun (WGS) entry which is preliminary data.</text>
</comment>
<evidence type="ECO:0000256" key="3">
    <source>
        <dbReference type="SAM" id="SignalP"/>
    </source>
</evidence>
<dbReference type="InterPro" id="IPR058637">
    <property type="entry name" value="YknX-like_C"/>
</dbReference>
<dbReference type="Gene3D" id="2.40.30.170">
    <property type="match status" value="1"/>
</dbReference>
<dbReference type="InterPro" id="IPR058792">
    <property type="entry name" value="Beta-barrel_RND_2"/>
</dbReference>
<dbReference type="GO" id="GO:0015562">
    <property type="term" value="F:efflux transmembrane transporter activity"/>
    <property type="evidence" value="ECO:0007669"/>
    <property type="project" value="TreeGrafter"/>
</dbReference>
<dbReference type="SUPFAM" id="SSF111369">
    <property type="entry name" value="HlyD-like secretion proteins"/>
    <property type="match status" value="1"/>
</dbReference>
<protein>
    <submittedName>
        <fullName evidence="6">HlyD family secretion protein</fullName>
    </submittedName>
</protein>
<dbReference type="PANTHER" id="PTHR30469">
    <property type="entry name" value="MULTIDRUG RESISTANCE PROTEIN MDTA"/>
    <property type="match status" value="1"/>
</dbReference>
<keyword evidence="7" id="KW-1185">Reference proteome</keyword>
<dbReference type="Pfam" id="PF25989">
    <property type="entry name" value="YknX_C"/>
    <property type="match status" value="1"/>
</dbReference>
<evidence type="ECO:0000256" key="2">
    <source>
        <dbReference type="SAM" id="Coils"/>
    </source>
</evidence>
<dbReference type="AlphaFoldDB" id="A0A7W6GN01"/>
<feature type="domain" description="YknX-like C-terminal permuted SH3-like" evidence="5">
    <location>
        <begin position="326"/>
        <end position="392"/>
    </location>
</feature>
<dbReference type="Proteomes" id="UP000574761">
    <property type="component" value="Unassembled WGS sequence"/>
</dbReference>
<dbReference type="Gene3D" id="1.10.287.470">
    <property type="entry name" value="Helix hairpin bin"/>
    <property type="match status" value="1"/>
</dbReference>
<dbReference type="Pfam" id="PF25954">
    <property type="entry name" value="Beta-barrel_RND_2"/>
    <property type="match status" value="1"/>
</dbReference>
<dbReference type="InterPro" id="IPR006143">
    <property type="entry name" value="RND_pump_MFP"/>
</dbReference>
<feature type="domain" description="CusB-like beta-barrel" evidence="4">
    <location>
        <begin position="250"/>
        <end position="320"/>
    </location>
</feature>
<gene>
    <name evidence="6" type="ORF">GGQ64_004701</name>
</gene>
<dbReference type="GO" id="GO:1990281">
    <property type="term" value="C:efflux pump complex"/>
    <property type="evidence" value="ECO:0007669"/>
    <property type="project" value="TreeGrafter"/>
</dbReference>
<dbReference type="Gene3D" id="2.40.420.20">
    <property type="match status" value="1"/>
</dbReference>
<keyword evidence="3" id="KW-0732">Signal</keyword>
<feature type="signal peptide" evidence="3">
    <location>
        <begin position="1"/>
        <end position="20"/>
    </location>
</feature>
<dbReference type="EMBL" id="JACIEE010000011">
    <property type="protein sequence ID" value="MBB3979459.1"/>
    <property type="molecule type" value="Genomic_DNA"/>
</dbReference>